<dbReference type="EMBL" id="CAFBQD010000007">
    <property type="protein sequence ID" value="CAB5047417.1"/>
    <property type="molecule type" value="Genomic_DNA"/>
</dbReference>
<dbReference type="PANTHER" id="PTHR10819">
    <property type="entry name" value="PHOSPHOTRIESTERASE-RELATED"/>
    <property type="match status" value="1"/>
</dbReference>
<dbReference type="EMBL" id="CAFBOQ010000016">
    <property type="protein sequence ID" value="CAB4985466.1"/>
    <property type="molecule type" value="Genomic_DNA"/>
</dbReference>
<dbReference type="PANTHER" id="PTHR10819:SF3">
    <property type="entry name" value="PHOSPHOTRIESTERASE-RELATED PROTEIN"/>
    <property type="match status" value="1"/>
</dbReference>
<reference evidence="7" key="1">
    <citation type="submission" date="2020-05" db="EMBL/GenBank/DDBJ databases">
        <authorList>
            <person name="Chiriac C."/>
            <person name="Salcher M."/>
            <person name="Ghai R."/>
            <person name="Kavagutti S V."/>
        </authorList>
    </citation>
    <scope>NUCLEOTIDE SEQUENCE</scope>
</reference>
<dbReference type="InterPro" id="IPR032466">
    <property type="entry name" value="Metal_Hydrolase"/>
</dbReference>
<evidence type="ECO:0000313" key="3">
    <source>
        <dbReference type="EMBL" id="CAB4698691.1"/>
    </source>
</evidence>
<evidence type="ECO:0000313" key="8">
    <source>
        <dbReference type="EMBL" id="CAB5047417.1"/>
    </source>
</evidence>
<dbReference type="Pfam" id="PF02126">
    <property type="entry name" value="PTE"/>
    <property type="match status" value="1"/>
</dbReference>
<evidence type="ECO:0000313" key="7">
    <source>
        <dbReference type="EMBL" id="CAB4985466.1"/>
    </source>
</evidence>
<dbReference type="PIRSF" id="PIRSF016839">
    <property type="entry name" value="PhP"/>
    <property type="match status" value="1"/>
</dbReference>
<accession>A0A6J7MWU4</accession>
<dbReference type="Gene3D" id="3.20.20.140">
    <property type="entry name" value="Metal-dependent hydrolases"/>
    <property type="match status" value="1"/>
</dbReference>
<keyword evidence="2" id="KW-0378">Hydrolase</keyword>
<organism evidence="7">
    <name type="scientific">freshwater metagenome</name>
    <dbReference type="NCBI Taxonomy" id="449393"/>
    <lineage>
        <taxon>unclassified sequences</taxon>
        <taxon>metagenomes</taxon>
        <taxon>ecological metagenomes</taxon>
    </lineage>
</organism>
<dbReference type="InterPro" id="IPR001559">
    <property type="entry name" value="Phosphotriesterase"/>
</dbReference>
<protein>
    <submittedName>
        <fullName evidence="7">Unannotated protein</fullName>
    </submittedName>
</protein>
<dbReference type="EMBL" id="CAEZYA010000006">
    <property type="protein sequence ID" value="CAB4698691.1"/>
    <property type="molecule type" value="Genomic_DNA"/>
</dbReference>
<keyword evidence="1" id="KW-0479">Metal-binding</keyword>
<proteinExistence type="predicted"/>
<dbReference type="SUPFAM" id="SSF51556">
    <property type="entry name" value="Metallo-dependent hydrolases"/>
    <property type="match status" value="1"/>
</dbReference>
<evidence type="ECO:0000256" key="1">
    <source>
        <dbReference type="ARBA" id="ARBA00022723"/>
    </source>
</evidence>
<dbReference type="EMBL" id="CAEZZN010000019">
    <property type="protein sequence ID" value="CAB4766212.1"/>
    <property type="molecule type" value="Genomic_DNA"/>
</dbReference>
<evidence type="ECO:0000313" key="5">
    <source>
        <dbReference type="EMBL" id="CAB4806794.1"/>
    </source>
</evidence>
<dbReference type="EMBL" id="CAFBQM010000029">
    <property type="protein sequence ID" value="CAB5058156.1"/>
    <property type="molecule type" value="Genomic_DNA"/>
</dbReference>
<evidence type="ECO:0000313" key="4">
    <source>
        <dbReference type="EMBL" id="CAB4766212.1"/>
    </source>
</evidence>
<dbReference type="PROSITE" id="PS51347">
    <property type="entry name" value="PHOSPHOTRIESTERASE_2"/>
    <property type="match status" value="1"/>
</dbReference>
<evidence type="ECO:0000256" key="2">
    <source>
        <dbReference type="ARBA" id="ARBA00022801"/>
    </source>
</evidence>
<evidence type="ECO:0000313" key="9">
    <source>
        <dbReference type="EMBL" id="CAB5058156.1"/>
    </source>
</evidence>
<name>A0A6J7MWU4_9ZZZZ</name>
<dbReference type="EMBL" id="CAFAAU010000017">
    <property type="protein sequence ID" value="CAB4806794.1"/>
    <property type="molecule type" value="Genomic_DNA"/>
</dbReference>
<gene>
    <name evidence="3" type="ORF">UFOPK2627_00344</name>
    <name evidence="4" type="ORF">UFOPK2879_00701</name>
    <name evidence="5" type="ORF">UFOPK3078_00725</name>
    <name evidence="6" type="ORF">UFOPK3288_00639</name>
    <name evidence="7" type="ORF">UFOPK3990_00693</name>
    <name evidence="8" type="ORF">UFOPK4245_00513</name>
    <name evidence="9" type="ORF">UFOPK4337_00772</name>
</gene>
<evidence type="ECO:0000313" key="6">
    <source>
        <dbReference type="EMBL" id="CAB4854416.1"/>
    </source>
</evidence>
<dbReference type="AlphaFoldDB" id="A0A6J7MWU4"/>
<dbReference type="EMBL" id="CAFBLC010000016">
    <property type="protein sequence ID" value="CAB4854416.1"/>
    <property type="molecule type" value="Genomic_DNA"/>
</dbReference>
<dbReference type="GO" id="GO:0008270">
    <property type="term" value="F:zinc ion binding"/>
    <property type="evidence" value="ECO:0007669"/>
    <property type="project" value="InterPro"/>
</dbReference>
<sequence length="343" mass="37814">MPIQTVLGPIEADTLGVTSMHEHVFVDATVWLTPPREPYPDDPMVTMENLGFVRWNLLSLRDNLIIDDPEIAVTELNRFAAMGGTGLVDLTSEGFGRRVEQLVEISERTGLHIMAGTGYYVHDAHPAFVDTSTVDELAHGLIRELTIGVGETGIKSALIGEIGTGSPITSREIKVLHAAGIAAQHTGAAVNVHLDARGEHALDILSLLTEHGVAPDRVIFSHMDERLDLGYHRSVLQAGAVVEYDTFGEEFYLGIFKAPSDLERFEHLAALVNEGWASSLLIACDVWTKAQLRHYGGMGYEHLLRRVVPSLKSEYNFSEEVIQQLLVHNPRRLLDRPSTDSNK</sequence>
<dbReference type="GO" id="GO:0016787">
    <property type="term" value="F:hydrolase activity"/>
    <property type="evidence" value="ECO:0007669"/>
    <property type="project" value="UniProtKB-KW"/>
</dbReference>